<dbReference type="Proteomes" id="UP000294480">
    <property type="component" value="Unassembled WGS sequence"/>
</dbReference>
<dbReference type="EMBL" id="SNZE01000003">
    <property type="protein sequence ID" value="TDR32515.1"/>
    <property type="molecule type" value="Genomic_DNA"/>
</dbReference>
<comment type="caution">
    <text evidence="1">The sequence shown here is derived from an EMBL/GenBank/DDBJ whole genome shotgun (WGS) entry which is preliminary data.</text>
</comment>
<dbReference type="RefSeq" id="WP_133619066.1">
    <property type="nucleotide sequence ID" value="NZ_SNZE01000003.1"/>
</dbReference>
<proteinExistence type="predicted"/>
<accession>A0A4R6YAF8</accession>
<name>A0A4R6YAF8_9BURK</name>
<organism evidence="1 2">
    <name type="scientific">Hydromonas duriensis</name>
    <dbReference type="NCBI Taxonomy" id="1527608"/>
    <lineage>
        <taxon>Bacteria</taxon>
        <taxon>Pseudomonadati</taxon>
        <taxon>Pseudomonadota</taxon>
        <taxon>Betaproteobacteria</taxon>
        <taxon>Burkholderiales</taxon>
        <taxon>Burkholderiaceae</taxon>
        <taxon>Hydromonas</taxon>
    </lineage>
</organism>
<reference evidence="1 2" key="1">
    <citation type="submission" date="2019-03" db="EMBL/GenBank/DDBJ databases">
        <title>Genomic Encyclopedia of Type Strains, Phase IV (KMG-IV): sequencing the most valuable type-strain genomes for metagenomic binning, comparative biology and taxonomic classification.</title>
        <authorList>
            <person name="Goeker M."/>
        </authorList>
    </citation>
    <scope>NUCLEOTIDE SEQUENCE [LARGE SCALE GENOMIC DNA]</scope>
    <source>
        <strain evidence="1 2">DSM 102852</strain>
    </source>
</reference>
<sequence>MINPFESELKKANSFYWGDKTAPSANIGFTFKSQMMDSSDLEFLRCGYFTLFKHQQAKLSTVLYVKALNL</sequence>
<evidence type="ECO:0000313" key="2">
    <source>
        <dbReference type="Proteomes" id="UP000294480"/>
    </source>
</evidence>
<protein>
    <submittedName>
        <fullName evidence="1">Uncharacterized protein</fullName>
    </submittedName>
</protein>
<keyword evidence="2" id="KW-1185">Reference proteome</keyword>
<evidence type="ECO:0000313" key="1">
    <source>
        <dbReference type="EMBL" id="TDR32515.1"/>
    </source>
</evidence>
<gene>
    <name evidence="1" type="ORF">DFR44_10328</name>
</gene>
<dbReference type="AlphaFoldDB" id="A0A4R6YAF8"/>